<keyword evidence="4 8" id="KW-0808">Transferase</keyword>
<dbReference type="Gene3D" id="3.40.640.10">
    <property type="entry name" value="Type I PLP-dependent aspartate aminotransferase-like (Major domain)"/>
    <property type="match status" value="1"/>
</dbReference>
<dbReference type="GO" id="GO:0006534">
    <property type="term" value="P:cysteine metabolic process"/>
    <property type="evidence" value="ECO:0007669"/>
    <property type="project" value="UniProtKB-UniRule"/>
</dbReference>
<dbReference type="GeneID" id="78228545"/>
<evidence type="ECO:0000313" key="11">
    <source>
        <dbReference type="Proteomes" id="UP000003157"/>
    </source>
</evidence>
<dbReference type="InterPro" id="IPR015422">
    <property type="entry name" value="PyrdxlP-dep_Trfase_small"/>
</dbReference>
<comment type="function">
    <text evidence="8">Catalyzes the removal of elemental sulfur and selenium atoms from L-cysteine, L-cystine, L-selenocysteine, and L-selenocystine to produce L-alanine.</text>
</comment>
<name>E7GFD3_9FIRM</name>
<proteinExistence type="inferred from homology"/>
<dbReference type="eggNOG" id="COG0520">
    <property type="taxonomic scope" value="Bacteria"/>
</dbReference>
<comment type="cofactor">
    <cofactor evidence="1 7">
        <name>pyridoxal 5'-phosphate</name>
        <dbReference type="ChEBI" id="CHEBI:597326"/>
    </cofactor>
</comment>
<dbReference type="EC" id="2.8.1.7" evidence="3 8"/>
<dbReference type="OrthoDB" id="9804366at2"/>
<dbReference type="InterPro" id="IPR015421">
    <property type="entry name" value="PyrdxlP-dep_Trfase_major"/>
</dbReference>
<dbReference type="CDD" id="cd06453">
    <property type="entry name" value="SufS_like"/>
    <property type="match status" value="1"/>
</dbReference>
<keyword evidence="11" id="KW-1185">Reference proteome</keyword>
<dbReference type="STRING" id="100884.GCA_000269565_00646"/>
<dbReference type="InterPro" id="IPR020578">
    <property type="entry name" value="Aminotrans_V_PyrdxlP_BS"/>
</dbReference>
<dbReference type="RefSeq" id="WP_008790558.1">
    <property type="nucleotide sequence ID" value="NZ_AKCB01000001.1"/>
</dbReference>
<evidence type="ECO:0000256" key="1">
    <source>
        <dbReference type="ARBA" id="ARBA00001933"/>
    </source>
</evidence>
<organism evidence="10 11">
    <name type="scientific">Coprobacillus cateniformis</name>
    <dbReference type="NCBI Taxonomy" id="100884"/>
    <lineage>
        <taxon>Bacteria</taxon>
        <taxon>Bacillati</taxon>
        <taxon>Bacillota</taxon>
        <taxon>Erysipelotrichia</taxon>
        <taxon>Erysipelotrichales</taxon>
        <taxon>Coprobacillaceae</taxon>
        <taxon>Coprobacillus</taxon>
    </lineage>
</organism>
<dbReference type="PROSITE" id="PS00595">
    <property type="entry name" value="AA_TRANSFER_CLASS_5"/>
    <property type="match status" value="1"/>
</dbReference>
<keyword evidence="5 8" id="KW-0663">Pyridoxal phosphate</keyword>
<reference evidence="10 11" key="1">
    <citation type="submission" date="2010-12" db="EMBL/GenBank/DDBJ databases">
        <title>The Genome Sequence of Coprobacillus sp. strain 29_1.</title>
        <authorList>
            <consortium name="The Broad Institute Genome Sequencing Platform"/>
            <person name="Earl A."/>
            <person name="Ward D."/>
            <person name="Feldgarden M."/>
            <person name="Gevers D."/>
            <person name="Daigneault M."/>
            <person name="Sibley C.D."/>
            <person name="White A."/>
            <person name="Strauss J."/>
            <person name="Allen-Vercoe E."/>
            <person name="Young S.K."/>
            <person name="Zeng Q."/>
            <person name="Gargeya S."/>
            <person name="Fitzgerald M."/>
            <person name="Haas B."/>
            <person name="Abouelleil A."/>
            <person name="Alvarado L."/>
            <person name="Arachchi H.M."/>
            <person name="Berlin A."/>
            <person name="Brown A."/>
            <person name="Chapman S.B."/>
            <person name="Chen Z."/>
            <person name="Dunbar C."/>
            <person name="Freedman E."/>
            <person name="Gearin G."/>
            <person name="Gellesch M."/>
            <person name="Goldberg J."/>
            <person name="Griggs A."/>
            <person name="Gujja S."/>
            <person name="Heilman E."/>
            <person name="Heiman D."/>
            <person name="Howarth C."/>
            <person name="Larson L."/>
            <person name="Lui A."/>
            <person name="MacDonald P.J.P."/>
            <person name="Mehta T."/>
            <person name="Montmayeur A."/>
            <person name="Murphy C."/>
            <person name="Neiman D."/>
            <person name="Pearson M."/>
            <person name="Priest M."/>
            <person name="Roberts A."/>
            <person name="Saif S."/>
            <person name="Shea T."/>
            <person name="Shenoy N."/>
            <person name="Sisk P."/>
            <person name="Stolte C."/>
            <person name="Sykes S."/>
            <person name="White J."/>
            <person name="Yandava C."/>
            <person name="Nusbaum C."/>
            <person name="Birren B."/>
        </authorList>
    </citation>
    <scope>NUCLEOTIDE SEQUENCE [LARGE SCALE GENOMIC DNA]</scope>
    <source>
        <strain evidence="10 11">29_1</strain>
    </source>
</reference>
<evidence type="ECO:0000256" key="7">
    <source>
        <dbReference type="RuleBase" id="RU004504"/>
    </source>
</evidence>
<dbReference type="GO" id="GO:0031071">
    <property type="term" value="F:cysteine desulfurase activity"/>
    <property type="evidence" value="ECO:0007669"/>
    <property type="project" value="UniProtKB-UniRule"/>
</dbReference>
<dbReference type="SUPFAM" id="SSF53383">
    <property type="entry name" value="PLP-dependent transferases"/>
    <property type="match status" value="1"/>
</dbReference>
<dbReference type="InterPro" id="IPR010970">
    <property type="entry name" value="Cys_dSase_SufS"/>
</dbReference>
<evidence type="ECO:0000256" key="5">
    <source>
        <dbReference type="ARBA" id="ARBA00022898"/>
    </source>
</evidence>
<feature type="domain" description="Aminotransferase class V" evidence="9">
    <location>
        <begin position="25"/>
        <end position="393"/>
    </location>
</feature>
<dbReference type="HOGENOM" id="CLU_003433_2_5_9"/>
<evidence type="ECO:0000256" key="2">
    <source>
        <dbReference type="ARBA" id="ARBA00010447"/>
    </source>
</evidence>
<dbReference type="AlphaFoldDB" id="E7GFD3"/>
<accession>E7GFD3</accession>
<dbReference type="GO" id="GO:0030170">
    <property type="term" value="F:pyridoxal phosphate binding"/>
    <property type="evidence" value="ECO:0007669"/>
    <property type="project" value="UniProtKB-UniRule"/>
</dbReference>
<dbReference type="InterPro" id="IPR015424">
    <property type="entry name" value="PyrdxlP-dep_Trfase"/>
</dbReference>
<comment type="similarity">
    <text evidence="2 8">Belongs to the class-V pyridoxal-phosphate-dependent aminotransferase family. Csd subfamily.</text>
</comment>
<evidence type="ECO:0000256" key="4">
    <source>
        <dbReference type="ARBA" id="ARBA00022679"/>
    </source>
</evidence>
<evidence type="ECO:0000256" key="8">
    <source>
        <dbReference type="RuleBase" id="RU004506"/>
    </source>
</evidence>
<comment type="caution">
    <text evidence="10">The sequence shown here is derived from an EMBL/GenBank/DDBJ whole genome shotgun (WGS) entry which is preliminary data.</text>
</comment>
<evidence type="ECO:0000256" key="6">
    <source>
        <dbReference type="ARBA" id="ARBA00050776"/>
    </source>
</evidence>
<comment type="catalytic activity">
    <reaction evidence="6 8">
        <text>(sulfur carrier)-H + L-cysteine = (sulfur carrier)-SH + L-alanine</text>
        <dbReference type="Rhea" id="RHEA:43892"/>
        <dbReference type="Rhea" id="RHEA-COMP:14737"/>
        <dbReference type="Rhea" id="RHEA-COMP:14739"/>
        <dbReference type="ChEBI" id="CHEBI:29917"/>
        <dbReference type="ChEBI" id="CHEBI:35235"/>
        <dbReference type="ChEBI" id="CHEBI:57972"/>
        <dbReference type="ChEBI" id="CHEBI:64428"/>
        <dbReference type="EC" id="2.8.1.7"/>
    </reaction>
</comment>
<dbReference type="NCBIfam" id="TIGR01979">
    <property type="entry name" value="sufS"/>
    <property type="match status" value="1"/>
</dbReference>
<gene>
    <name evidence="10" type="ORF">HMPREF9488_03476</name>
</gene>
<protein>
    <recommendedName>
        <fullName evidence="3 8">Cysteine desulfurase</fullName>
        <ecNumber evidence="3 8">2.8.1.7</ecNumber>
    </recommendedName>
</protein>
<dbReference type="PANTHER" id="PTHR43586:SF8">
    <property type="entry name" value="CYSTEINE DESULFURASE 1, CHLOROPLASTIC"/>
    <property type="match status" value="1"/>
</dbReference>
<dbReference type="PANTHER" id="PTHR43586">
    <property type="entry name" value="CYSTEINE DESULFURASE"/>
    <property type="match status" value="1"/>
</dbReference>
<sequence length="409" mass="45159">MLDVESIRKDFPMLNGKTMHDHPLIYLDNGATTLKPQAVIDAVCDYLTHYSGNAHRGDYDLSHEVDERFEDARRLIKDFINAARVEEIVFTSGSTDSLNMIAYGYGLNHLQAGDEILLTVAEHASNTLPWFDVANKVGAIVHYIDLDETGSLTLENVKKAVTEKTKIIAIAEVTNVLGYDAPMKEICNYAHEREIIVVADGAQSVPHQVTDVQASGVDFLAFSGHKMCGPTGVGIMYGKYDLLCETKPTRLGGGSNSRYNSCGVVTLKNPPYKFEAGTPNIEGVIGLGAAVEYLSKIGMDNICAHEKELRQYCIKKMQELDNVEIYNVHSDGAVAFNIKGVFSQDAASLFNTYGIAVRAGQHCAKILDEFLNVSTTLRVSFYFYNTKEEIDQFIEVCKKGDDFLDAFFG</sequence>
<dbReference type="Proteomes" id="UP000003157">
    <property type="component" value="Unassembled WGS sequence"/>
</dbReference>
<dbReference type="EMBL" id="ADKX01000049">
    <property type="protein sequence ID" value="EFW03194.1"/>
    <property type="molecule type" value="Genomic_DNA"/>
</dbReference>
<dbReference type="Pfam" id="PF00266">
    <property type="entry name" value="Aminotran_5"/>
    <property type="match status" value="1"/>
</dbReference>
<evidence type="ECO:0000313" key="10">
    <source>
        <dbReference type="EMBL" id="EFW03194.1"/>
    </source>
</evidence>
<evidence type="ECO:0000259" key="9">
    <source>
        <dbReference type="Pfam" id="PF00266"/>
    </source>
</evidence>
<dbReference type="InterPro" id="IPR000192">
    <property type="entry name" value="Aminotrans_V_dom"/>
</dbReference>
<evidence type="ECO:0000256" key="3">
    <source>
        <dbReference type="ARBA" id="ARBA00012239"/>
    </source>
</evidence>
<dbReference type="Gene3D" id="3.90.1150.10">
    <property type="entry name" value="Aspartate Aminotransferase, domain 1"/>
    <property type="match status" value="1"/>
</dbReference>